<protein>
    <submittedName>
        <fullName evidence="2">Uncharacterized protein</fullName>
    </submittedName>
</protein>
<gene>
    <name evidence="2" type="ORF">GRAN_4879</name>
</gene>
<dbReference type="EMBL" id="RDSM01000005">
    <property type="protein sequence ID" value="RXH54228.1"/>
    <property type="molecule type" value="Genomic_DNA"/>
</dbReference>
<feature type="region of interest" description="Disordered" evidence="1">
    <location>
        <begin position="37"/>
        <end position="68"/>
    </location>
</feature>
<dbReference type="AlphaFoldDB" id="A0A4Q0SXA9"/>
<proteinExistence type="predicted"/>
<evidence type="ECO:0000313" key="3">
    <source>
        <dbReference type="Proteomes" id="UP000289437"/>
    </source>
</evidence>
<comment type="caution">
    <text evidence="2">The sequence shown here is derived from an EMBL/GenBank/DDBJ whole genome shotgun (WGS) entry which is preliminary data.</text>
</comment>
<organism evidence="2 3">
    <name type="scientific">Granulicella sibirica</name>
    <dbReference type="NCBI Taxonomy" id="2479048"/>
    <lineage>
        <taxon>Bacteria</taxon>
        <taxon>Pseudomonadati</taxon>
        <taxon>Acidobacteriota</taxon>
        <taxon>Terriglobia</taxon>
        <taxon>Terriglobales</taxon>
        <taxon>Acidobacteriaceae</taxon>
        <taxon>Granulicella</taxon>
    </lineage>
</organism>
<dbReference type="Proteomes" id="UP000289437">
    <property type="component" value="Unassembled WGS sequence"/>
</dbReference>
<name>A0A4Q0SXA9_9BACT</name>
<keyword evidence="3" id="KW-1185">Reference proteome</keyword>
<evidence type="ECO:0000313" key="2">
    <source>
        <dbReference type="EMBL" id="RXH54228.1"/>
    </source>
</evidence>
<reference evidence="3" key="2">
    <citation type="submission" date="2019-02" db="EMBL/GenBank/DDBJ databases">
        <title>Granulicella sibirica sp. nov., a psychrotolerant acidobacterium isolated from an organic soil layer in forested tundra, West Siberia.</title>
        <authorList>
            <person name="Oshkin I.Y."/>
            <person name="Kulichevskaya I.S."/>
            <person name="Rijpstra W.I.C."/>
            <person name="Sinninghe Damste J.S."/>
            <person name="Rakitin A.L."/>
            <person name="Ravin N.V."/>
            <person name="Dedysh S.N."/>
        </authorList>
    </citation>
    <scope>NUCLEOTIDE SEQUENCE [LARGE SCALE GENOMIC DNA]</scope>
    <source>
        <strain evidence="3">AF10</strain>
    </source>
</reference>
<sequence>MLVVLIILVSVAWLYWLQSGSGAKRGTFSEAAQSTLHLKPGQQKPSAGKPEIAPERSIPRVVPSVAVP</sequence>
<evidence type="ECO:0000256" key="1">
    <source>
        <dbReference type="SAM" id="MobiDB-lite"/>
    </source>
</evidence>
<accession>A0A4Q0SXA9</accession>
<reference evidence="2 3" key="1">
    <citation type="submission" date="2018-11" db="EMBL/GenBank/DDBJ databases">
        <authorList>
            <person name="Mardanov A.V."/>
            <person name="Ravin N.V."/>
            <person name="Dedysh S.N."/>
        </authorList>
    </citation>
    <scope>NUCLEOTIDE SEQUENCE [LARGE SCALE GENOMIC DNA]</scope>
    <source>
        <strain evidence="2 3">AF10</strain>
    </source>
</reference>